<gene>
    <name evidence="1" type="ORF">BJ983_002453</name>
</gene>
<organism evidence="1 2">
    <name type="scientific">Actinomycetospora corticicola</name>
    <dbReference type="NCBI Taxonomy" id="663602"/>
    <lineage>
        <taxon>Bacteria</taxon>
        <taxon>Bacillati</taxon>
        <taxon>Actinomycetota</taxon>
        <taxon>Actinomycetes</taxon>
        <taxon>Pseudonocardiales</taxon>
        <taxon>Pseudonocardiaceae</taxon>
        <taxon>Actinomycetospora</taxon>
    </lineage>
</organism>
<dbReference type="EMBL" id="JACCBN010000001">
    <property type="protein sequence ID" value="NYD36351.1"/>
    <property type="molecule type" value="Genomic_DNA"/>
</dbReference>
<evidence type="ECO:0000313" key="2">
    <source>
        <dbReference type="Proteomes" id="UP000535890"/>
    </source>
</evidence>
<keyword evidence="2" id="KW-1185">Reference proteome</keyword>
<proteinExistence type="predicted"/>
<sequence>MREMITVREADHELRIQVLDARAYVAIVPVGADAEPDGPGRTVSLPARRLHALLRAAWADDQFGALGPIDPALWPSAEPDPCSDPDEDPYLEERLRFGWREDWPEAWDRPGGEVVPLRSAQPPRPANGGLPWSTEDDAALRAAWIAADPERARTEVLDELAARFARTSAAVAARLYRVGCDPARRGSACMDPVAREPGSPA</sequence>
<accession>A0A7Y9J5T5</accession>
<evidence type="ECO:0000313" key="1">
    <source>
        <dbReference type="EMBL" id="NYD36351.1"/>
    </source>
</evidence>
<name>A0A7Y9J5T5_9PSEU</name>
<dbReference type="RefSeq" id="WP_179794040.1">
    <property type="nucleotide sequence ID" value="NZ_BAABHP010000028.1"/>
</dbReference>
<protein>
    <submittedName>
        <fullName evidence="1">Uncharacterized protein</fullName>
    </submittedName>
</protein>
<dbReference type="Proteomes" id="UP000535890">
    <property type="component" value="Unassembled WGS sequence"/>
</dbReference>
<dbReference type="AlphaFoldDB" id="A0A7Y9J5T5"/>
<reference evidence="1 2" key="1">
    <citation type="submission" date="2020-07" db="EMBL/GenBank/DDBJ databases">
        <title>Sequencing the genomes of 1000 actinobacteria strains.</title>
        <authorList>
            <person name="Klenk H.-P."/>
        </authorList>
    </citation>
    <scope>NUCLEOTIDE SEQUENCE [LARGE SCALE GENOMIC DNA]</scope>
    <source>
        <strain evidence="1 2">DSM 45772</strain>
    </source>
</reference>
<comment type="caution">
    <text evidence="1">The sequence shown here is derived from an EMBL/GenBank/DDBJ whole genome shotgun (WGS) entry which is preliminary data.</text>
</comment>